<evidence type="ECO:0000256" key="2">
    <source>
        <dbReference type="SAM" id="Phobius"/>
    </source>
</evidence>
<comment type="caution">
    <text evidence="3">The sequence shown here is derived from an EMBL/GenBank/DDBJ whole genome shotgun (WGS) entry which is preliminary data.</text>
</comment>
<dbReference type="Proteomes" id="UP000623467">
    <property type="component" value="Unassembled WGS sequence"/>
</dbReference>
<keyword evidence="2" id="KW-0472">Membrane</keyword>
<gene>
    <name evidence="3" type="ORF">MSAN_01111700</name>
</gene>
<proteinExistence type="predicted"/>
<keyword evidence="2" id="KW-0812">Transmembrane</keyword>
<dbReference type="OrthoDB" id="3034240at2759"/>
<evidence type="ECO:0000256" key="1">
    <source>
        <dbReference type="SAM" id="MobiDB-lite"/>
    </source>
</evidence>
<sequence>MASSATQSTHSMNASTSSASPPCLSTASSCGVPSPGTLYLFTFLATVVLLALIAGGIVMRSVHLRRRQRELASNRTGRSIQPEPNLKSKPRIFDVRLGDAVTENELQRWEFIMPLAAVTARAQAPRSTPEPSYPHPSSAAVMRALGTVLDAARILSRRGRILHHANVPVPIETPMLTPCCEKESNLRTDIVYIITMPEDLRLVQPTCHDGEHKMPLLEFGVIAIDVVGTAGGLYLSFGPDEGEKAQEHNVDFIGPTQRF</sequence>
<organism evidence="3 4">
    <name type="scientific">Mycena sanguinolenta</name>
    <dbReference type="NCBI Taxonomy" id="230812"/>
    <lineage>
        <taxon>Eukaryota</taxon>
        <taxon>Fungi</taxon>
        <taxon>Dikarya</taxon>
        <taxon>Basidiomycota</taxon>
        <taxon>Agaricomycotina</taxon>
        <taxon>Agaricomycetes</taxon>
        <taxon>Agaricomycetidae</taxon>
        <taxon>Agaricales</taxon>
        <taxon>Marasmiineae</taxon>
        <taxon>Mycenaceae</taxon>
        <taxon>Mycena</taxon>
    </lineage>
</organism>
<accession>A0A8H6YKR9</accession>
<keyword evidence="4" id="KW-1185">Reference proteome</keyword>
<reference evidence="3" key="1">
    <citation type="submission" date="2020-05" db="EMBL/GenBank/DDBJ databases">
        <title>Mycena genomes resolve the evolution of fungal bioluminescence.</title>
        <authorList>
            <person name="Tsai I.J."/>
        </authorList>
    </citation>
    <scope>NUCLEOTIDE SEQUENCE</scope>
    <source>
        <strain evidence="3">160909Yilan</strain>
    </source>
</reference>
<protein>
    <submittedName>
        <fullName evidence="3">Uncharacterized protein</fullName>
    </submittedName>
</protein>
<feature type="region of interest" description="Disordered" evidence="1">
    <location>
        <begin position="1"/>
        <end position="26"/>
    </location>
</feature>
<name>A0A8H6YKR9_9AGAR</name>
<evidence type="ECO:0000313" key="3">
    <source>
        <dbReference type="EMBL" id="KAF7360824.1"/>
    </source>
</evidence>
<keyword evidence="2" id="KW-1133">Transmembrane helix</keyword>
<dbReference type="EMBL" id="JACAZH010000008">
    <property type="protein sequence ID" value="KAF7360824.1"/>
    <property type="molecule type" value="Genomic_DNA"/>
</dbReference>
<dbReference type="AlphaFoldDB" id="A0A8H6YKR9"/>
<feature type="transmembrane region" description="Helical" evidence="2">
    <location>
        <begin position="38"/>
        <end position="59"/>
    </location>
</feature>
<evidence type="ECO:0000313" key="4">
    <source>
        <dbReference type="Proteomes" id="UP000623467"/>
    </source>
</evidence>